<protein>
    <submittedName>
        <fullName evidence="3">Long-chain acyl-CoA synthetase</fullName>
        <ecNumber evidence="3">6.2.1.3</ecNumber>
    </submittedName>
</protein>
<feature type="domain" description="AMP-dependent synthetase/ligase" evidence="1">
    <location>
        <begin position="23"/>
        <end position="408"/>
    </location>
</feature>
<dbReference type="InterPro" id="IPR045851">
    <property type="entry name" value="AMP-bd_C_sf"/>
</dbReference>
<proteinExistence type="predicted"/>
<dbReference type="PROSITE" id="PS00455">
    <property type="entry name" value="AMP_BINDING"/>
    <property type="match status" value="1"/>
</dbReference>
<evidence type="ECO:0000259" key="1">
    <source>
        <dbReference type="Pfam" id="PF00501"/>
    </source>
</evidence>
<dbReference type="PANTHER" id="PTHR43767:SF1">
    <property type="entry name" value="NONRIBOSOMAL PEPTIDE SYNTHASE PES1 (EUROFUNG)-RELATED"/>
    <property type="match status" value="1"/>
</dbReference>
<dbReference type="GO" id="GO:0004467">
    <property type="term" value="F:long-chain fatty acid-CoA ligase activity"/>
    <property type="evidence" value="ECO:0007669"/>
    <property type="project" value="UniProtKB-EC"/>
</dbReference>
<dbReference type="InterPro" id="IPR042099">
    <property type="entry name" value="ANL_N_sf"/>
</dbReference>
<dbReference type="SUPFAM" id="SSF56801">
    <property type="entry name" value="Acetyl-CoA synthetase-like"/>
    <property type="match status" value="1"/>
</dbReference>
<dbReference type="Pfam" id="PF13193">
    <property type="entry name" value="AMP-binding_C"/>
    <property type="match status" value="1"/>
</dbReference>
<accession>A0ABT9SCZ2</accession>
<dbReference type="Gene3D" id="3.40.50.12780">
    <property type="entry name" value="N-terminal domain of ligase-like"/>
    <property type="match status" value="1"/>
</dbReference>
<dbReference type="InterPro" id="IPR000873">
    <property type="entry name" value="AMP-dep_synth/lig_dom"/>
</dbReference>
<dbReference type="InterPro" id="IPR025110">
    <property type="entry name" value="AMP-bd_C"/>
</dbReference>
<name>A0ABT9SCZ2_9BURK</name>
<dbReference type="EMBL" id="JAUSRO010000011">
    <property type="protein sequence ID" value="MDP9901252.1"/>
    <property type="molecule type" value="Genomic_DNA"/>
</dbReference>
<comment type="caution">
    <text evidence="3">The sequence shown here is derived from an EMBL/GenBank/DDBJ whole genome shotgun (WGS) entry which is preliminary data.</text>
</comment>
<dbReference type="Pfam" id="PF00501">
    <property type="entry name" value="AMP-binding"/>
    <property type="match status" value="1"/>
</dbReference>
<evidence type="ECO:0000259" key="2">
    <source>
        <dbReference type="Pfam" id="PF13193"/>
    </source>
</evidence>
<dbReference type="InterPro" id="IPR020845">
    <property type="entry name" value="AMP-binding_CS"/>
</dbReference>
<reference evidence="3 4" key="1">
    <citation type="submission" date="2023-07" db="EMBL/GenBank/DDBJ databases">
        <title>Sorghum-associated microbial communities from plants grown in Nebraska, USA.</title>
        <authorList>
            <person name="Schachtman D."/>
        </authorList>
    </citation>
    <scope>NUCLEOTIDE SEQUENCE [LARGE SCALE GENOMIC DNA]</scope>
    <source>
        <strain evidence="3 4">DS1607</strain>
    </source>
</reference>
<dbReference type="EC" id="6.2.1.3" evidence="3"/>
<feature type="domain" description="AMP-binding enzyme C-terminal" evidence="2">
    <location>
        <begin position="458"/>
        <end position="533"/>
    </location>
</feature>
<dbReference type="Gene3D" id="3.30.300.30">
    <property type="match status" value="1"/>
</dbReference>
<keyword evidence="3" id="KW-0436">Ligase</keyword>
<dbReference type="PANTHER" id="PTHR43767">
    <property type="entry name" value="LONG-CHAIN-FATTY-ACID--COA LIGASE"/>
    <property type="match status" value="1"/>
</dbReference>
<dbReference type="RefSeq" id="WP_307691025.1">
    <property type="nucleotide sequence ID" value="NZ_JAUSRO010000011.1"/>
</dbReference>
<dbReference type="Proteomes" id="UP001226867">
    <property type="component" value="Unassembled WGS sequence"/>
</dbReference>
<evidence type="ECO:0000313" key="4">
    <source>
        <dbReference type="Proteomes" id="UP001226867"/>
    </source>
</evidence>
<gene>
    <name evidence="3" type="ORF">J2W36_003518</name>
</gene>
<sequence>METNTTGATTPTRPQQPLHAYLRTHARERGDLPACHWYGHAMSWAELDRASDAFAARLQALGVRKGEPVVLFLNNCPQYLVAHFGIQKIGAIVCPSGPLNKVHELAYQVGDLKARVIVAAAPLMPVVAQVQPDSTLVHVFVVHYTDLLPATPALDVPPDLKALQQMPREVPTGCEDFLDAMRGDARPAPVDIALDDVALMTYTSGTTGLPKGAMLSYGNALFKTAAAADCNGVSADDVLLSVAPLYHIAGMLMGVNVPVLTGAASVLLHRFDPHAVLQAIERYRVSWWYSIAPMNVAVMQQADIASFDLGSLRMNPVTSFGITFTQVLADQWRGFARHCSSFEAAYGLSETHTCDTYTPHHAPRWGTQGLPVPGVTIRILDPDTGTELPTGEVGEIVLRSPGTFKGYWNKPQATAATLRDGWVHTGDMGKRDAEGYLTFLGRFKEMIKVSGYSVFPEEVETILIKHPAVAQAAVVSLPDAEKGEVVKAFIVKKPGALLAADELIAWCRENMASYKAPRSVSFIEALPTTGAGKVLRRLLK</sequence>
<evidence type="ECO:0000313" key="3">
    <source>
        <dbReference type="EMBL" id="MDP9901252.1"/>
    </source>
</evidence>
<dbReference type="InterPro" id="IPR050237">
    <property type="entry name" value="ATP-dep_AMP-bd_enzyme"/>
</dbReference>
<organism evidence="3 4">
    <name type="scientific">Variovorax ginsengisoli</name>
    <dbReference type="NCBI Taxonomy" id="363844"/>
    <lineage>
        <taxon>Bacteria</taxon>
        <taxon>Pseudomonadati</taxon>
        <taxon>Pseudomonadota</taxon>
        <taxon>Betaproteobacteria</taxon>
        <taxon>Burkholderiales</taxon>
        <taxon>Comamonadaceae</taxon>
        <taxon>Variovorax</taxon>
    </lineage>
</organism>
<keyword evidence="4" id="KW-1185">Reference proteome</keyword>